<keyword evidence="3" id="KW-1185">Reference proteome</keyword>
<proteinExistence type="predicted"/>
<dbReference type="RefSeq" id="WP_073332686.1">
    <property type="nucleotide sequence ID" value="NZ_FQTT01000013.1"/>
</dbReference>
<evidence type="ECO:0000256" key="1">
    <source>
        <dbReference type="SAM" id="MobiDB-lite"/>
    </source>
</evidence>
<protein>
    <submittedName>
        <fullName evidence="2">Uncharacterized protein</fullName>
    </submittedName>
</protein>
<evidence type="ECO:0000313" key="2">
    <source>
        <dbReference type="EMBL" id="SHE26338.1"/>
    </source>
</evidence>
<sequence length="60" mass="6204">MTTTPKPAPRPGPIHGRGPAPELDLSARLEAAAALPLAERAAELAAINEALASQLHQTEN</sequence>
<name>A0A1M4S2C6_9ACTO</name>
<reference evidence="3" key="1">
    <citation type="submission" date="2016-09" db="EMBL/GenBank/DDBJ databases">
        <authorList>
            <person name="Strepis N."/>
        </authorList>
    </citation>
    <scope>NUCLEOTIDE SEQUENCE [LARGE SCALE GENOMIC DNA]</scope>
</reference>
<feature type="compositionally biased region" description="Pro residues" evidence="1">
    <location>
        <begin position="1"/>
        <end position="12"/>
    </location>
</feature>
<gene>
    <name evidence="2" type="ORF">ACGLYG10_2588</name>
</gene>
<dbReference type="Proteomes" id="UP000184291">
    <property type="component" value="Unassembled WGS sequence"/>
</dbReference>
<feature type="region of interest" description="Disordered" evidence="1">
    <location>
        <begin position="1"/>
        <end position="21"/>
    </location>
</feature>
<evidence type="ECO:0000313" key="3">
    <source>
        <dbReference type="Proteomes" id="UP000184291"/>
    </source>
</evidence>
<organism evidence="2 3">
    <name type="scientific">Actinomyces glycerinitolerans</name>
    <dbReference type="NCBI Taxonomy" id="1892869"/>
    <lineage>
        <taxon>Bacteria</taxon>
        <taxon>Bacillati</taxon>
        <taxon>Actinomycetota</taxon>
        <taxon>Actinomycetes</taxon>
        <taxon>Actinomycetales</taxon>
        <taxon>Actinomycetaceae</taxon>
        <taxon>Actinomyces</taxon>
    </lineage>
</organism>
<dbReference type="AlphaFoldDB" id="A0A1M4S2C6"/>
<dbReference type="EMBL" id="FQTT01000013">
    <property type="protein sequence ID" value="SHE26338.1"/>
    <property type="molecule type" value="Genomic_DNA"/>
</dbReference>
<accession>A0A1M4S2C6</accession>
<dbReference type="STRING" id="1892869.ACGLYG10_2588"/>